<dbReference type="Gene3D" id="3.90.550.10">
    <property type="entry name" value="Spore Coat Polysaccharide Biosynthesis Protein SpsA, Chain A"/>
    <property type="match status" value="1"/>
</dbReference>
<reference evidence="1 2" key="1">
    <citation type="submission" date="2019-01" db="EMBL/GenBank/DDBJ databases">
        <title>Genome sequence of the Antarctic species Gelidibacter gilvus ACAM 158(T).</title>
        <authorList>
            <person name="Bowman J.P."/>
        </authorList>
    </citation>
    <scope>NUCLEOTIDE SEQUENCE [LARGE SCALE GENOMIC DNA]</scope>
    <source>
        <strain evidence="1 2">IC158</strain>
    </source>
</reference>
<dbReference type="PANTHER" id="PTHR21485:SF6">
    <property type="entry name" value="N-ACYLNEURAMINATE CYTIDYLYLTRANSFERASE-RELATED"/>
    <property type="match status" value="1"/>
</dbReference>
<evidence type="ECO:0000313" key="1">
    <source>
        <dbReference type="EMBL" id="RXJ45407.1"/>
    </source>
</evidence>
<dbReference type="CDD" id="cd02513">
    <property type="entry name" value="CMP-NeuAc_Synthase"/>
    <property type="match status" value="1"/>
</dbReference>
<dbReference type="InterPro" id="IPR029044">
    <property type="entry name" value="Nucleotide-diphossugar_trans"/>
</dbReference>
<organism evidence="1 2">
    <name type="scientific">Gelidibacter gilvus</name>
    <dbReference type="NCBI Taxonomy" id="59602"/>
    <lineage>
        <taxon>Bacteria</taxon>
        <taxon>Pseudomonadati</taxon>
        <taxon>Bacteroidota</taxon>
        <taxon>Flavobacteriia</taxon>
        <taxon>Flavobacteriales</taxon>
        <taxon>Flavobacteriaceae</taxon>
        <taxon>Gelidibacter</taxon>
    </lineage>
</organism>
<protein>
    <submittedName>
        <fullName evidence="1">Acylneuraminate cytidylyltransferase family protein</fullName>
    </submittedName>
</protein>
<dbReference type="Proteomes" id="UP000289792">
    <property type="component" value="Unassembled WGS sequence"/>
</dbReference>
<dbReference type="InterPro" id="IPR003329">
    <property type="entry name" value="Cytidylyl_trans"/>
</dbReference>
<accession>A0A4Q0XCH9</accession>
<dbReference type="AlphaFoldDB" id="A0A4Q0XCH9"/>
<name>A0A4Q0XCH9_9FLAO</name>
<dbReference type="SUPFAM" id="SSF53448">
    <property type="entry name" value="Nucleotide-diphospho-sugar transferases"/>
    <property type="match status" value="1"/>
</dbReference>
<gene>
    <name evidence="1" type="ORF">ESZ48_16450</name>
</gene>
<dbReference type="EMBL" id="SDDZ01000014">
    <property type="protein sequence ID" value="RXJ45407.1"/>
    <property type="molecule type" value="Genomic_DNA"/>
</dbReference>
<keyword evidence="1" id="KW-0808">Transferase</keyword>
<keyword evidence="1" id="KW-0548">Nucleotidyltransferase</keyword>
<dbReference type="OrthoDB" id="9805604at2"/>
<dbReference type="GO" id="GO:0008781">
    <property type="term" value="F:N-acylneuraminate cytidylyltransferase activity"/>
    <property type="evidence" value="ECO:0007669"/>
    <property type="project" value="TreeGrafter"/>
</dbReference>
<comment type="caution">
    <text evidence="1">The sequence shown here is derived from an EMBL/GenBank/DDBJ whole genome shotgun (WGS) entry which is preliminary data.</text>
</comment>
<dbReference type="PANTHER" id="PTHR21485">
    <property type="entry name" value="HAD SUPERFAMILY MEMBERS CMAS AND KDSC"/>
    <property type="match status" value="1"/>
</dbReference>
<keyword evidence="2" id="KW-1185">Reference proteome</keyword>
<evidence type="ECO:0000313" key="2">
    <source>
        <dbReference type="Proteomes" id="UP000289792"/>
    </source>
</evidence>
<dbReference type="RefSeq" id="WP_129018595.1">
    <property type="nucleotide sequence ID" value="NZ_SDDZ01000014.1"/>
</dbReference>
<proteinExistence type="predicted"/>
<sequence>MKILGIIPARGGSKGISKKNIKLLNGKPLLAYTTEVALQSRLLSEVIVSTDDDDIMNVVKKLGVKVPFKRPAELAQDDTPTIEVIFHALKWYEDQNIHFDAVCLLQVTYPFRTLTFLNEAIQKFSSSDFDSLISVQKVPHVYNPHWVFEANNKGNLYLATGESEIISRRQELPDAYHRDGAIYLTSTKTLMEKQSLYGSAIGFIESPTEGYVNIDTIEDWKKAEHIVKTFTKD</sequence>
<dbReference type="Pfam" id="PF02348">
    <property type="entry name" value="CTP_transf_3"/>
    <property type="match status" value="1"/>
</dbReference>
<dbReference type="InterPro" id="IPR050793">
    <property type="entry name" value="CMP-NeuNAc_synthase"/>
</dbReference>